<feature type="binding site" evidence="4">
    <location>
        <position position="125"/>
    </location>
    <ligand>
        <name>pyridoxal 5'-phosphate</name>
        <dbReference type="ChEBI" id="CHEBI:597326"/>
    </ligand>
</feature>
<dbReference type="NCBIfam" id="TIGR01814">
    <property type="entry name" value="kynureninase"/>
    <property type="match status" value="1"/>
</dbReference>
<comment type="catalytic activity">
    <reaction evidence="6">
        <text>3-hydroxy-L-kynurenine + H2O = 3-hydroxyanthranilate + L-alanine + H(+)</text>
        <dbReference type="Rhea" id="RHEA:25143"/>
        <dbReference type="ChEBI" id="CHEBI:15377"/>
        <dbReference type="ChEBI" id="CHEBI:15378"/>
        <dbReference type="ChEBI" id="CHEBI:36559"/>
        <dbReference type="ChEBI" id="CHEBI:57972"/>
        <dbReference type="ChEBI" id="CHEBI:58125"/>
        <dbReference type="EC" id="3.7.1.3"/>
    </reaction>
</comment>
<comment type="catalytic activity">
    <reaction evidence="4 6">
        <text>L-kynurenine + H2O = anthranilate + L-alanine + H(+)</text>
        <dbReference type="Rhea" id="RHEA:16813"/>
        <dbReference type="ChEBI" id="CHEBI:15377"/>
        <dbReference type="ChEBI" id="CHEBI:15378"/>
        <dbReference type="ChEBI" id="CHEBI:16567"/>
        <dbReference type="ChEBI" id="CHEBI:57959"/>
        <dbReference type="ChEBI" id="CHEBI:57972"/>
        <dbReference type="EC" id="3.7.1.3"/>
    </reaction>
</comment>
<name>A0A919P1H6_9CELL</name>
<dbReference type="PIRSF" id="PIRSF038800">
    <property type="entry name" value="KYNU"/>
    <property type="match status" value="1"/>
</dbReference>
<dbReference type="Gene3D" id="3.90.1150.10">
    <property type="entry name" value="Aspartate Aminotransferase, domain 1"/>
    <property type="match status" value="1"/>
</dbReference>
<dbReference type="GO" id="GO:0009435">
    <property type="term" value="P:NAD+ biosynthetic process"/>
    <property type="evidence" value="ECO:0007669"/>
    <property type="project" value="UniProtKB-UniRule"/>
</dbReference>
<evidence type="ECO:0000256" key="2">
    <source>
        <dbReference type="ARBA" id="ARBA00022801"/>
    </source>
</evidence>
<dbReference type="GO" id="GO:0019441">
    <property type="term" value="P:L-tryptophan catabolic process to kynurenine"/>
    <property type="evidence" value="ECO:0007669"/>
    <property type="project" value="TreeGrafter"/>
</dbReference>
<organism evidence="7 8">
    <name type="scientific">Cellulomonas chitinilytica</name>
    <dbReference type="NCBI Taxonomy" id="398759"/>
    <lineage>
        <taxon>Bacteria</taxon>
        <taxon>Bacillati</taxon>
        <taxon>Actinomycetota</taxon>
        <taxon>Actinomycetes</taxon>
        <taxon>Micrococcales</taxon>
        <taxon>Cellulomonadaceae</taxon>
        <taxon>Cellulomonas</taxon>
    </lineage>
</organism>
<comment type="cofactor">
    <cofactor evidence="4 6">
        <name>pyridoxal 5'-phosphate</name>
        <dbReference type="ChEBI" id="CHEBI:597326"/>
    </cofactor>
</comment>
<dbReference type="InterPro" id="IPR010111">
    <property type="entry name" value="Kynureninase"/>
</dbReference>
<dbReference type="SUPFAM" id="SSF53383">
    <property type="entry name" value="PLP-dependent transferases"/>
    <property type="match status" value="1"/>
</dbReference>
<accession>A0A919P1H6</accession>
<dbReference type="Pfam" id="PF22580">
    <property type="entry name" value="KYNU_C"/>
    <property type="match status" value="1"/>
</dbReference>
<feature type="binding site" evidence="4">
    <location>
        <position position="228"/>
    </location>
    <ligand>
        <name>pyridoxal 5'-phosphate</name>
        <dbReference type="ChEBI" id="CHEBI:597326"/>
    </ligand>
</feature>
<evidence type="ECO:0000313" key="7">
    <source>
        <dbReference type="EMBL" id="GIG20417.1"/>
    </source>
</evidence>
<dbReference type="HAMAP" id="MF_01970">
    <property type="entry name" value="Kynureninase"/>
    <property type="match status" value="1"/>
</dbReference>
<dbReference type="Gene3D" id="3.40.640.10">
    <property type="entry name" value="Type I PLP-dependent aspartate aminotransferase-like (Major domain)"/>
    <property type="match status" value="1"/>
</dbReference>
<evidence type="ECO:0000313" key="8">
    <source>
        <dbReference type="Proteomes" id="UP000632740"/>
    </source>
</evidence>
<dbReference type="AlphaFoldDB" id="A0A919P1H6"/>
<comment type="function">
    <text evidence="4 6">Catalyzes the cleavage of L-kynurenine (L-Kyn) and L-3-hydroxykynurenine (L-3OHKyn) into anthranilic acid (AA) and 3-hydroxyanthranilic acid (3-OHAA), respectively.</text>
</comment>
<keyword evidence="1 4" id="KW-0662">Pyridine nucleotide biosynthesis</keyword>
<feature type="modified residue" description="N6-(pyridoxal phosphate)lysine" evidence="4">
    <location>
        <position position="254"/>
    </location>
</feature>
<dbReference type="GO" id="GO:0030170">
    <property type="term" value="F:pyridoxal phosphate binding"/>
    <property type="evidence" value="ECO:0007669"/>
    <property type="project" value="UniProtKB-UniRule"/>
</dbReference>
<feature type="binding site" evidence="4">
    <location>
        <position position="283"/>
    </location>
    <ligand>
        <name>pyridoxal 5'-phosphate</name>
        <dbReference type="ChEBI" id="CHEBI:597326"/>
    </ligand>
</feature>
<protein>
    <recommendedName>
        <fullName evidence="4 5">Kynureninase</fullName>
        <ecNumber evidence="4 5">3.7.1.3</ecNumber>
    </recommendedName>
    <alternativeName>
        <fullName evidence="4">L-kynurenine hydrolase</fullName>
    </alternativeName>
</protein>
<feature type="binding site" evidence="4">
    <location>
        <begin position="153"/>
        <end position="156"/>
    </location>
    <ligand>
        <name>pyridoxal 5'-phosphate</name>
        <dbReference type="ChEBI" id="CHEBI:597326"/>
    </ligand>
</feature>
<dbReference type="PANTHER" id="PTHR14084:SF0">
    <property type="entry name" value="KYNURENINASE"/>
    <property type="match status" value="1"/>
</dbReference>
<sequence length="441" mass="46507">MTVTTGDSRWQRAVGRHTSVGSRAMPHPAALALRAAALDDEHAATDLRDRFLLPAGTVYLDGNSLGALPATVPEALATAVRDQWGGDLVSSWNAHGWWEAPTRVGDAVGRIVGAAAGQVVVGDSTTVRLHQALHAAVALRPDARVVVTDPGSFPTDRYVVDGVAAQVGWRVEHASPDHVPALLADLAGRGERVGAVVLSHVDYRTGRLWDLPSLTRAAHDAGALAVWDLCHSAGAVPVDLDVHRVDLAVGCTYKYLNGGPGSPAFGYVATRHQDGFVNVLPGWNGHADPFAMADGYEGAPGIARARIGTPPMLSLLALEAALQAFDGVDVRDVRRRSSSLTRFLRTCLEALVPDVDVVSPAEDARRGSQVAVRHPDAYGLVQALAGRGVVADFRTPDVVRLGVAAPYLTHRDMLAAAHALADVLAAGEHLDPAHARRNLVT</sequence>
<dbReference type="GO" id="GO:0030429">
    <property type="term" value="F:kynureninase activity"/>
    <property type="evidence" value="ECO:0007669"/>
    <property type="project" value="UniProtKB-UniRule"/>
</dbReference>
<dbReference type="Proteomes" id="UP000632740">
    <property type="component" value="Unassembled WGS sequence"/>
</dbReference>
<evidence type="ECO:0000256" key="3">
    <source>
        <dbReference type="ARBA" id="ARBA00022898"/>
    </source>
</evidence>
<keyword evidence="8" id="KW-1185">Reference proteome</keyword>
<evidence type="ECO:0000256" key="4">
    <source>
        <dbReference type="HAMAP-Rule" id="MF_01970"/>
    </source>
</evidence>
<comment type="pathway">
    <text evidence="4 6">Amino-acid degradation; L-kynurenine degradation; L-alanine and anthranilate from L-kynurenine: step 1/1.</text>
</comment>
<dbReference type="GO" id="GO:0005737">
    <property type="term" value="C:cytoplasm"/>
    <property type="evidence" value="ECO:0007669"/>
    <property type="project" value="UniProtKB-UniRule"/>
</dbReference>
<comment type="pathway">
    <text evidence="4 6">Cofactor biosynthesis; NAD(+) biosynthesis; quinolinate from L-kynurenine: step 2/3.</text>
</comment>
<dbReference type="InterPro" id="IPR015422">
    <property type="entry name" value="PyrdxlP-dep_Trfase_small"/>
</dbReference>
<feature type="binding site" evidence="4">
    <location>
        <position position="309"/>
    </location>
    <ligand>
        <name>pyridoxal 5'-phosphate</name>
        <dbReference type="ChEBI" id="CHEBI:597326"/>
    </ligand>
</feature>
<dbReference type="EMBL" id="BONK01000003">
    <property type="protein sequence ID" value="GIG20417.1"/>
    <property type="molecule type" value="Genomic_DNA"/>
</dbReference>
<comment type="similarity">
    <text evidence="4 6">Belongs to the kynureninase family.</text>
</comment>
<dbReference type="GO" id="GO:0043420">
    <property type="term" value="P:anthranilate metabolic process"/>
    <property type="evidence" value="ECO:0007669"/>
    <property type="project" value="TreeGrafter"/>
</dbReference>
<dbReference type="InterPro" id="IPR015424">
    <property type="entry name" value="PyrdxlP-dep_Trfase"/>
</dbReference>
<comment type="caution">
    <text evidence="4">Lacks conserved residue(s) required for the propagation of feature annotation.</text>
</comment>
<feature type="binding site" evidence="4">
    <location>
        <position position="231"/>
    </location>
    <ligand>
        <name>pyridoxal 5'-phosphate</name>
        <dbReference type="ChEBI" id="CHEBI:597326"/>
    </ligand>
</feature>
<dbReference type="EC" id="3.7.1.3" evidence="4 5"/>
<dbReference type="GO" id="GO:0097053">
    <property type="term" value="P:L-kynurenine catabolic process"/>
    <property type="evidence" value="ECO:0007669"/>
    <property type="project" value="UniProtKB-UniRule"/>
</dbReference>
<keyword evidence="3 4" id="KW-0663">Pyridoxal phosphate</keyword>
<dbReference type="GO" id="GO:0019805">
    <property type="term" value="P:quinolinate biosynthetic process"/>
    <property type="evidence" value="ECO:0007669"/>
    <property type="project" value="UniProtKB-UniRule"/>
</dbReference>
<reference evidence="7" key="1">
    <citation type="submission" date="2021-01" db="EMBL/GenBank/DDBJ databases">
        <title>Whole genome shotgun sequence of Cellulomonas chitinilytica NBRC 110799.</title>
        <authorList>
            <person name="Komaki H."/>
            <person name="Tamura T."/>
        </authorList>
    </citation>
    <scope>NUCLEOTIDE SEQUENCE</scope>
    <source>
        <strain evidence="7">NBRC 110799</strain>
    </source>
</reference>
<dbReference type="InterPro" id="IPR015421">
    <property type="entry name" value="PyrdxlP-dep_Trfase_major"/>
</dbReference>
<feature type="binding site" evidence="4">
    <location>
        <position position="253"/>
    </location>
    <ligand>
        <name>pyridoxal 5'-phosphate</name>
        <dbReference type="ChEBI" id="CHEBI:597326"/>
    </ligand>
</feature>
<keyword evidence="2 4" id="KW-0378">Hydrolase</keyword>
<gene>
    <name evidence="4 7" type="primary">kynU</name>
    <name evidence="7" type="ORF">Cch01nite_11410</name>
</gene>
<feature type="binding site" evidence="4">
    <location>
        <position position="126"/>
    </location>
    <ligand>
        <name>pyridoxal 5'-phosphate</name>
        <dbReference type="ChEBI" id="CHEBI:597326"/>
    </ligand>
</feature>
<evidence type="ECO:0000256" key="6">
    <source>
        <dbReference type="PIRNR" id="PIRNR038800"/>
    </source>
</evidence>
<comment type="subunit">
    <text evidence="4 6">Homodimer.</text>
</comment>
<evidence type="ECO:0000256" key="5">
    <source>
        <dbReference type="NCBIfam" id="TIGR01814"/>
    </source>
</evidence>
<comment type="caution">
    <text evidence="7">The sequence shown here is derived from an EMBL/GenBank/DDBJ whole genome shotgun (WGS) entry which is preliminary data.</text>
</comment>
<proteinExistence type="inferred from homology"/>
<evidence type="ECO:0000256" key="1">
    <source>
        <dbReference type="ARBA" id="ARBA00022642"/>
    </source>
</evidence>
<dbReference type="PANTHER" id="PTHR14084">
    <property type="entry name" value="KYNURENINASE"/>
    <property type="match status" value="1"/>
</dbReference>